<organism evidence="1 2">
    <name type="scientific">Octopus vulgaris</name>
    <name type="common">Common octopus</name>
    <dbReference type="NCBI Taxonomy" id="6645"/>
    <lineage>
        <taxon>Eukaryota</taxon>
        <taxon>Metazoa</taxon>
        <taxon>Spiralia</taxon>
        <taxon>Lophotrochozoa</taxon>
        <taxon>Mollusca</taxon>
        <taxon>Cephalopoda</taxon>
        <taxon>Coleoidea</taxon>
        <taxon>Octopodiformes</taxon>
        <taxon>Octopoda</taxon>
        <taxon>Incirrata</taxon>
        <taxon>Octopodidae</taxon>
        <taxon>Octopus</taxon>
    </lineage>
</organism>
<dbReference type="EMBL" id="OX597825">
    <property type="protein sequence ID" value="CAI9731092.1"/>
    <property type="molecule type" value="Genomic_DNA"/>
</dbReference>
<keyword evidence="2" id="KW-1185">Reference proteome</keyword>
<gene>
    <name evidence="1" type="ORF">OCTVUL_1B021848</name>
</gene>
<accession>A0AA36FB53</accession>
<evidence type="ECO:0000313" key="1">
    <source>
        <dbReference type="EMBL" id="CAI9731092.1"/>
    </source>
</evidence>
<evidence type="ECO:0008006" key="3">
    <source>
        <dbReference type="Google" id="ProtNLM"/>
    </source>
</evidence>
<reference evidence="1" key="1">
    <citation type="submission" date="2023-08" db="EMBL/GenBank/DDBJ databases">
        <authorList>
            <person name="Alioto T."/>
            <person name="Alioto T."/>
            <person name="Gomez Garrido J."/>
        </authorList>
    </citation>
    <scope>NUCLEOTIDE SEQUENCE</scope>
</reference>
<proteinExistence type="predicted"/>
<evidence type="ECO:0000313" key="2">
    <source>
        <dbReference type="Proteomes" id="UP001162480"/>
    </source>
</evidence>
<dbReference type="Proteomes" id="UP001162480">
    <property type="component" value="Chromosome 12"/>
</dbReference>
<dbReference type="AlphaFoldDB" id="A0AA36FB53"/>
<protein>
    <recommendedName>
        <fullName evidence="3">MULE transposase domain-containing protein</fullName>
    </recommendedName>
</protein>
<sequence>MKYDNNDTHVNYGAKTLTEWSQDEQMYITISISLPTVEDAEDAYGELIDNEEIPAEFITYFNLIYIGIVRRRSARRRREPSTFPIAEWNVNQCILQDLPRRNNAVEKFHSVIKYLVGEAQLNIWKLIKTLKEEEGFI</sequence>
<name>A0AA36FB53_OCTVU</name>